<dbReference type="AlphaFoldDB" id="A0A428TVR6"/>
<name>A0A428TVR6_9HYPO</name>
<organism evidence="1 2">
    <name type="scientific">Fusarium ambrosium</name>
    <dbReference type="NCBI Taxonomy" id="131363"/>
    <lineage>
        <taxon>Eukaryota</taxon>
        <taxon>Fungi</taxon>
        <taxon>Dikarya</taxon>
        <taxon>Ascomycota</taxon>
        <taxon>Pezizomycotina</taxon>
        <taxon>Sordariomycetes</taxon>
        <taxon>Hypocreomycetidae</taxon>
        <taxon>Hypocreales</taxon>
        <taxon>Nectriaceae</taxon>
        <taxon>Fusarium</taxon>
        <taxon>Fusarium solani species complex</taxon>
    </lineage>
</organism>
<comment type="caution">
    <text evidence="1">The sequence shown here is derived from an EMBL/GenBank/DDBJ whole genome shotgun (WGS) entry which is preliminary data.</text>
</comment>
<dbReference type="Proteomes" id="UP000288429">
    <property type="component" value="Unassembled WGS sequence"/>
</dbReference>
<reference evidence="1 2" key="1">
    <citation type="submission" date="2017-06" db="EMBL/GenBank/DDBJ databases">
        <title>Cmopartive genomic analysis of Ambrosia Fusariam Clade fungi.</title>
        <authorList>
            <person name="Stajich J.E."/>
            <person name="Carrillo J."/>
            <person name="Kijimoto T."/>
            <person name="Eskalen A."/>
            <person name="O'Donnell K."/>
            <person name="Kasson M."/>
        </authorList>
    </citation>
    <scope>NUCLEOTIDE SEQUENCE [LARGE SCALE GENOMIC DNA]</scope>
    <source>
        <strain evidence="1 2">NRRL 20438</strain>
    </source>
</reference>
<evidence type="ECO:0000313" key="1">
    <source>
        <dbReference type="EMBL" id="RSM06102.1"/>
    </source>
</evidence>
<gene>
    <name evidence="1" type="ORF">CDV31_009278</name>
</gene>
<proteinExistence type="predicted"/>
<evidence type="ECO:0000313" key="2">
    <source>
        <dbReference type="Proteomes" id="UP000288429"/>
    </source>
</evidence>
<dbReference type="EMBL" id="NIZV01000130">
    <property type="protein sequence ID" value="RSM06102.1"/>
    <property type="molecule type" value="Genomic_DNA"/>
</dbReference>
<protein>
    <submittedName>
        <fullName evidence="1">Uncharacterized protein</fullName>
    </submittedName>
</protein>
<keyword evidence="2" id="KW-1185">Reference proteome</keyword>
<sequence>MHQPACLTCDLRPATCNLRLYFSMDHGAHKWMYRKVRRGLTAVLHKGRYLELESRYLKRSTKGSLNVVQLAAALVPRPWIGVQPSKY</sequence>
<accession>A0A428TVR6</accession>